<dbReference type="SUPFAM" id="SSF52413">
    <property type="entry name" value="UDP-glucose/GDP-mannose dehydrogenase C-terminal domain"/>
    <property type="match status" value="1"/>
</dbReference>
<gene>
    <name evidence="10" type="ORF">C495_16138</name>
</gene>
<evidence type="ECO:0000313" key="10">
    <source>
        <dbReference type="EMBL" id="ELY42094.1"/>
    </source>
</evidence>
<dbReference type="InterPro" id="IPR017476">
    <property type="entry name" value="UDP-Glc/GDP-Man"/>
</dbReference>
<evidence type="ECO:0000256" key="6">
    <source>
        <dbReference type="ARBA" id="ARBA00030172"/>
    </source>
</evidence>
<dbReference type="SMART" id="SM00984">
    <property type="entry name" value="UDPG_MGDP_dh_C"/>
    <property type="match status" value="1"/>
</dbReference>
<dbReference type="InterPro" id="IPR014027">
    <property type="entry name" value="UDP-Glc/GDP-Man_DH_C"/>
</dbReference>
<dbReference type="Gene3D" id="3.40.50.720">
    <property type="entry name" value="NAD(P)-binding Rossmann-like Domain"/>
    <property type="match status" value="2"/>
</dbReference>
<dbReference type="PANTHER" id="PTHR43491">
    <property type="entry name" value="UDP-N-ACETYL-D-MANNOSAMINE DEHYDROGENASE"/>
    <property type="match status" value="1"/>
</dbReference>
<dbReference type="Pfam" id="PF03721">
    <property type="entry name" value="UDPG_MGDP_dh_N"/>
    <property type="match status" value="1"/>
</dbReference>
<dbReference type="PANTHER" id="PTHR43491:SF2">
    <property type="entry name" value="UDP-N-ACETYL-D-MANNOSAMINE DEHYDROGENASE"/>
    <property type="match status" value="1"/>
</dbReference>
<dbReference type="PIRSF" id="PIRSF000124">
    <property type="entry name" value="UDPglc_GDPman_dh"/>
    <property type="match status" value="1"/>
</dbReference>
<reference evidence="10 11" key="1">
    <citation type="journal article" date="2014" name="PLoS Genet.">
        <title>Phylogenetically driven sequencing of extremely halophilic archaea reveals strategies for static and dynamic osmo-response.</title>
        <authorList>
            <person name="Becker E.A."/>
            <person name="Seitzer P.M."/>
            <person name="Tritt A."/>
            <person name="Larsen D."/>
            <person name="Krusor M."/>
            <person name="Yao A.I."/>
            <person name="Wu D."/>
            <person name="Madern D."/>
            <person name="Eisen J.A."/>
            <person name="Darling A.E."/>
            <person name="Facciotti M.T."/>
        </authorList>
    </citation>
    <scope>NUCLEOTIDE SEQUENCE [LARGE SCALE GENOMIC DNA]</scope>
    <source>
        <strain evidence="10 11">JCM 14089</strain>
    </source>
</reference>
<dbReference type="PATRIC" id="fig|1230460.4.peg.3287"/>
<comment type="catalytic activity">
    <reaction evidence="7">
        <text>UDP-N-acetyl-alpha-D-mannosamine + 2 NAD(+) + H2O = UDP-N-acetyl-alpha-D-mannosaminouronate + 2 NADH + 3 H(+)</text>
        <dbReference type="Rhea" id="RHEA:25780"/>
        <dbReference type="ChEBI" id="CHEBI:15377"/>
        <dbReference type="ChEBI" id="CHEBI:15378"/>
        <dbReference type="ChEBI" id="CHEBI:57540"/>
        <dbReference type="ChEBI" id="CHEBI:57945"/>
        <dbReference type="ChEBI" id="CHEBI:68623"/>
        <dbReference type="ChEBI" id="CHEBI:70731"/>
        <dbReference type="EC" id="1.1.1.336"/>
    </reaction>
</comment>
<dbReference type="GO" id="GO:0000271">
    <property type="term" value="P:polysaccharide biosynthetic process"/>
    <property type="evidence" value="ECO:0007669"/>
    <property type="project" value="InterPro"/>
</dbReference>
<dbReference type="SUPFAM" id="SSF51735">
    <property type="entry name" value="NAD(P)-binding Rossmann-fold domains"/>
    <property type="match status" value="1"/>
</dbReference>
<keyword evidence="5" id="KW-0520">NAD</keyword>
<dbReference type="AlphaFoldDB" id="L9VY50"/>
<sequence length="465" mass="50046">MNERDNETLEKRNVCVLGQGYVGLTLSAVLAQSGFDVVGLEKDDERYEKLTQGVPHFDEPELEKTISTQCELGTLRFGRSTDHPDAGHASAYIIAVGSPLDENKTPNTSIVESAVDSVTEVLESGDLVVLRSTIPVGTSERIVDQIETETGLEVGKTLSLVHAPERTLQGAALRELRHLPQVIGADDRGSVIEAERLFRHVTDTILRVESLRAAELVKLMDNTYRDVTIALGNAFGEIARSHGLDGTRLIEAANKGYDRNQIKSPGLGVGGGCLPKDPYLVLESLPDETEPGLSAATSLIRDARQLNESMPHIATDQLEAALSGLGKEPGELRSLVFGIAFKGEPATNDIRHTPAAPVIDFLAERGPVDGYDPNVEPEKIASLGARPVTDDDATVTDVATRDAYDVIVLANNNPTFKELELASVADAAPPDAVLLDGWNLLDERTVEQMGLSYVAIGGDVTSRRF</sequence>
<comment type="similarity">
    <text evidence="1 8">Belongs to the UDP-glucose/GDP-mannose dehydrogenase family.</text>
</comment>
<dbReference type="InterPro" id="IPR036220">
    <property type="entry name" value="UDP-Glc/GDP-Man_DH_C_sf"/>
</dbReference>
<dbReference type="Pfam" id="PF00984">
    <property type="entry name" value="UDPG_MGDP_dh"/>
    <property type="match status" value="1"/>
</dbReference>
<evidence type="ECO:0000256" key="3">
    <source>
        <dbReference type="ARBA" id="ARBA00016796"/>
    </source>
</evidence>
<evidence type="ECO:0000256" key="5">
    <source>
        <dbReference type="ARBA" id="ARBA00023027"/>
    </source>
</evidence>
<accession>L9VY50</accession>
<dbReference type="GO" id="GO:0089714">
    <property type="term" value="F:UDP-N-acetyl-D-mannosamine dehydrogenase activity"/>
    <property type="evidence" value="ECO:0007669"/>
    <property type="project" value="UniProtKB-EC"/>
</dbReference>
<keyword evidence="4" id="KW-0560">Oxidoreductase</keyword>
<feature type="domain" description="UDP-glucose/GDP-mannose dehydrogenase C-terminal" evidence="9">
    <location>
        <begin position="335"/>
        <end position="443"/>
    </location>
</feature>
<evidence type="ECO:0000313" key="11">
    <source>
        <dbReference type="Proteomes" id="UP000011661"/>
    </source>
</evidence>
<dbReference type="STRING" id="1230460.C495_16138"/>
<organism evidence="10 11">
    <name type="scientific">Natronorubrum sulfidifaciens JCM 14089</name>
    <dbReference type="NCBI Taxonomy" id="1230460"/>
    <lineage>
        <taxon>Archaea</taxon>
        <taxon>Methanobacteriati</taxon>
        <taxon>Methanobacteriota</taxon>
        <taxon>Stenosarchaea group</taxon>
        <taxon>Halobacteria</taxon>
        <taxon>Halobacteriales</taxon>
        <taxon>Natrialbaceae</taxon>
        <taxon>Natronorubrum</taxon>
    </lineage>
</organism>
<dbReference type="Proteomes" id="UP000011661">
    <property type="component" value="Unassembled WGS sequence"/>
</dbReference>
<dbReference type="GO" id="GO:0016628">
    <property type="term" value="F:oxidoreductase activity, acting on the CH-CH group of donors, NAD or NADP as acceptor"/>
    <property type="evidence" value="ECO:0007669"/>
    <property type="project" value="InterPro"/>
</dbReference>
<evidence type="ECO:0000256" key="2">
    <source>
        <dbReference type="ARBA" id="ARBA00012935"/>
    </source>
</evidence>
<keyword evidence="11" id="KW-1185">Reference proteome</keyword>
<dbReference type="InterPro" id="IPR008927">
    <property type="entry name" value="6-PGluconate_DH-like_C_sf"/>
</dbReference>
<dbReference type="RefSeq" id="WP_008164733.1">
    <property type="nucleotide sequence ID" value="NZ_AOHX01000047.1"/>
</dbReference>
<dbReference type="eggNOG" id="arCOG00252">
    <property type="taxonomic scope" value="Archaea"/>
</dbReference>
<dbReference type="OrthoDB" id="372050at2157"/>
<dbReference type="GO" id="GO:0051287">
    <property type="term" value="F:NAD binding"/>
    <property type="evidence" value="ECO:0007669"/>
    <property type="project" value="InterPro"/>
</dbReference>
<evidence type="ECO:0000256" key="8">
    <source>
        <dbReference type="PIRNR" id="PIRNR000124"/>
    </source>
</evidence>
<evidence type="ECO:0000256" key="1">
    <source>
        <dbReference type="ARBA" id="ARBA00006601"/>
    </source>
</evidence>
<name>L9VY50_9EURY</name>
<dbReference type="InterPro" id="IPR014026">
    <property type="entry name" value="UDP-Glc/GDP-Man_DH_dimer"/>
</dbReference>
<proteinExistence type="inferred from homology"/>
<comment type="caution">
    <text evidence="10">The sequence shown here is derived from an EMBL/GenBank/DDBJ whole genome shotgun (WGS) entry which is preliminary data.</text>
</comment>
<protein>
    <recommendedName>
        <fullName evidence="3">UDP-N-acetyl-D-mannosamine dehydrogenase</fullName>
        <ecNumber evidence="2">1.1.1.336</ecNumber>
    </recommendedName>
    <alternativeName>
        <fullName evidence="6">UDP-ManNAc 6-dehydrogenase</fullName>
    </alternativeName>
</protein>
<dbReference type="SUPFAM" id="SSF48179">
    <property type="entry name" value="6-phosphogluconate dehydrogenase C-terminal domain-like"/>
    <property type="match status" value="1"/>
</dbReference>
<dbReference type="InterPro" id="IPR036291">
    <property type="entry name" value="NAD(P)-bd_dom_sf"/>
</dbReference>
<evidence type="ECO:0000256" key="4">
    <source>
        <dbReference type="ARBA" id="ARBA00023002"/>
    </source>
</evidence>
<dbReference type="EMBL" id="AOHX01000047">
    <property type="protein sequence ID" value="ELY42094.1"/>
    <property type="molecule type" value="Genomic_DNA"/>
</dbReference>
<evidence type="ECO:0000259" key="9">
    <source>
        <dbReference type="SMART" id="SM00984"/>
    </source>
</evidence>
<dbReference type="EC" id="1.1.1.336" evidence="2"/>
<dbReference type="PIRSF" id="PIRSF500136">
    <property type="entry name" value="UDP_ManNAc_DH"/>
    <property type="match status" value="1"/>
</dbReference>
<dbReference type="InterPro" id="IPR028359">
    <property type="entry name" value="UDP_ManNAc/GlcNAc_DH"/>
</dbReference>
<dbReference type="NCBIfam" id="TIGR03026">
    <property type="entry name" value="NDP-sugDHase"/>
    <property type="match status" value="1"/>
</dbReference>
<evidence type="ECO:0000256" key="7">
    <source>
        <dbReference type="ARBA" id="ARBA00049130"/>
    </source>
</evidence>
<dbReference type="Pfam" id="PF03720">
    <property type="entry name" value="UDPG_MGDP_dh_C"/>
    <property type="match status" value="1"/>
</dbReference>
<dbReference type="InterPro" id="IPR001732">
    <property type="entry name" value="UDP-Glc/GDP-Man_DH_N"/>
</dbReference>